<comment type="caution">
    <text evidence="1">The sequence shown here is derived from an EMBL/GenBank/DDBJ whole genome shotgun (WGS) entry which is preliminary data.</text>
</comment>
<protein>
    <recommendedName>
        <fullName evidence="3">WbqC-like protein</fullName>
    </recommendedName>
</protein>
<gene>
    <name evidence="1" type="ORF">BFR47_00015</name>
</gene>
<evidence type="ECO:0000313" key="2">
    <source>
        <dbReference type="Proteomes" id="UP000243073"/>
    </source>
</evidence>
<dbReference type="AlphaFoldDB" id="A0A1J4QI34"/>
<accession>A0A1J4QI34</accession>
<dbReference type="OrthoDB" id="3611744at2"/>
<dbReference type="RefSeq" id="WP_071471916.1">
    <property type="nucleotide sequence ID" value="NZ_MDKE01000011.1"/>
</dbReference>
<dbReference type="STRING" id="1414654.BFR47_00015"/>
<dbReference type="Pfam" id="PF08889">
    <property type="entry name" value="WbqC"/>
    <property type="match status" value="1"/>
</dbReference>
<proteinExistence type="predicted"/>
<sequence length="229" mass="26394">MKLAVMQPYLFPYIGYFHLIYVSDLFLIYDDVTFIKKGYINRNNVLTGSGVTRFTVSVPGASQNKLITELSFSTDVNKILKIVEHGYSMAPYFEAFFPLFKQIVENKERSISSVCLNSYQAIFSYLDIEKKFKRTSELEYDRSASARDRLINLSHKFGADCYINSPSGRKLYNKADFENQGIDLKFVDSLPVEYKQNSKEFVPNLSIIDVLMNCSPEEVRNLLVRYKLG</sequence>
<dbReference type="InterPro" id="IPR014985">
    <property type="entry name" value="WbqC"/>
</dbReference>
<reference evidence="1 2" key="1">
    <citation type="submission" date="2016-07" db="EMBL/GenBank/DDBJ databases">
        <title>Draft Genome Sequence of Oceanisphaera psychrotolerans, isolated from coastal sediment samples.</title>
        <authorList>
            <person name="Zhuo S."/>
            <person name="Ruan Z."/>
        </authorList>
    </citation>
    <scope>NUCLEOTIDE SEQUENCE [LARGE SCALE GENOMIC DNA]</scope>
    <source>
        <strain evidence="1 2">LAM-WHM-ZC</strain>
    </source>
</reference>
<evidence type="ECO:0008006" key="3">
    <source>
        <dbReference type="Google" id="ProtNLM"/>
    </source>
</evidence>
<organism evidence="1 2">
    <name type="scientific">Oceanisphaera psychrotolerans</name>
    <dbReference type="NCBI Taxonomy" id="1414654"/>
    <lineage>
        <taxon>Bacteria</taxon>
        <taxon>Pseudomonadati</taxon>
        <taxon>Pseudomonadota</taxon>
        <taxon>Gammaproteobacteria</taxon>
        <taxon>Aeromonadales</taxon>
        <taxon>Aeromonadaceae</taxon>
        <taxon>Oceanisphaera</taxon>
    </lineage>
</organism>
<dbReference type="Proteomes" id="UP000243073">
    <property type="component" value="Unassembled WGS sequence"/>
</dbReference>
<evidence type="ECO:0000313" key="1">
    <source>
        <dbReference type="EMBL" id="OIN12141.1"/>
    </source>
</evidence>
<keyword evidence="2" id="KW-1185">Reference proteome</keyword>
<name>A0A1J4QI34_9GAMM</name>
<dbReference type="EMBL" id="MDKE01000011">
    <property type="protein sequence ID" value="OIN12141.1"/>
    <property type="molecule type" value="Genomic_DNA"/>
</dbReference>